<protein>
    <submittedName>
        <fullName evidence="1">Uncharacterized protein</fullName>
    </submittedName>
</protein>
<gene>
    <name evidence="1" type="ORF">PN36_34865</name>
</gene>
<comment type="caution">
    <text evidence="1">The sequence shown here is derived from an EMBL/GenBank/DDBJ whole genome shotgun (WGS) entry which is preliminary data.</text>
</comment>
<organism evidence="1 2">
    <name type="scientific">Candidatus Thiomargarita nelsonii</name>
    <dbReference type="NCBI Taxonomy" id="1003181"/>
    <lineage>
        <taxon>Bacteria</taxon>
        <taxon>Pseudomonadati</taxon>
        <taxon>Pseudomonadota</taxon>
        <taxon>Gammaproteobacteria</taxon>
        <taxon>Thiotrichales</taxon>
        <taxon>Thiotrichaceae</taxon>
        <taxon>Thiomargarita</taxon>
    </lineage>
</organism>
<keyword evidence="2" id="KW-1185">Reference proteome</keyword>
<reference evidence="1 2" key="1">
    <citation type="journal article" date="2016" name="Front. Microbiol.">
        <title>Single-Cell (Meta-)Genomics of a Dimorphic Candidatus Thiomargarita nelsonii Reveals Genomic Plasticity.</title>
        <authorList>
            <person name="Flood B.E."/>
            <person name="Fliss P."/>
            <person name="Jones D.S."/>
            <person name="Dick G.J."/>
            <person name="Jain S."/>
            <person name="Kaster A.K."/>
            <person name="Winkel M."/>
            <person name="Mussmann M."/>
            <person name="Bailey J."/>
        </authorList>
    </citation>
    <scope>NUCLEOTIDE SEQUENCE [LARGE SCALE GENOMIC DNA]</scope>
    <source>
        <strain evidence="1">Hydrate Ridge</strain>
    </source>
</reference>
<dbReference type="Proteomes" id="UP000030428">
    <property type="component" value="Unassembled WGS sequence"/>
</dbReference>
<proteinExistence type="predicted"/>
<dbReference type="EMBL" id="JSZA02000400">
    <property type="protein sequence ID" value="KHD12021.1"/>
    <property type="molecule type" value="Genomic_DNA"/>
</dbReference>
<sequence>MTPLIEGGDVVEPLRERVLGRVVAVDVFKPNVLEPVVSRGTLLDEDWAPRLEQAGIERVMVRSAIY</sequence>
<evidence type="ECO:0000313" key="1">
    <source>
        <dbReference type="EMBL" id="KHD12021.1"/>
    </source>
</evidence>
<dbReference type="AlphaFoldDB" id="A0A0A6S767"/>
<accession>A0A0A6S767</accession>
<name>A0A0A6S767_9GAMM</name>
<evidence type="ECO:0000313" key="2">
    <source>
        <dbReference type="Proteomes" id="UP000030428"/>
    </source>
</evidence>